<dbReference type="SUPFAM" id="SSF50630">
    <property type="entry name" value="Acid proteases"/>
    <property type="match status" value="1"/>
</dbReference>
<accession>A0A7J6M4C3</accession>
<dbReference type="InterPro" id="IPR033121">
    <property type="entry name" value="PEPTIDASE_A1"/>
</dbReference>
<dbReference type="InterPro" id="IPR021109">
    <property type="entry name" value="Peptidase_aspartic_dom_sf"/>
</dbReference>
<organism evidence="3 4">
    <name type="scientific">Perkinsus olseni</name>
    <name type="common">Perkinsus atlanticus</name>
    <dbReference type="NCBI Taxonomy" id="32597"/>
    <lineage>
        <taxon>Eukaryota</taxon>
        <taxon>Sar</taxon>
        <taxon>Alveolata</taxon>
        <taxon>Perkinsozoa</taxon>
        <taxon>Perkinsea</taxon>
        <taxon>Perkinsida</taxon>
        <taxon>Perkinsidae</taxon>
        <taxon>Perkinsus</taxon>
    </lineage>
</organism>
<dbReference type="PROSITE" id="PS51767">
    <property type="entry name" value="PEPTIDASE_A1"/>
    <property type="match status" value="1"/>
</dbReference>
<keyword evidence="1" id="KW-0732">Signal</keyword>
<protein>
    <recommendedName>
        <fullName evidence="2">Peptidase A1 domain-containing protein</fullName>
    </recommendedName>
</protein>
<comment type="caution">
    <text evidence="3">The sequence shown here is derived from an EMBL/GenBank/DDBJ whole genome shotgun (WGS) entry which is preliminary data.</text>
</comment>
<gene>
    <name evidence="3" type="ORF">FOL46_003112</name>
</gene>
<evidence type="ECO:0000259" key="2">
    <source>
        <dbReference type="PROSITE" id="PS51767"/>
    </source>
</evidence>
<evidence type="ECO:0000313" key="3">
    <source>
        <dbReference type="EMBL" id="KAF4666347.1"/>
    </source>
</evidence>
<dbReference type="Pfam" id="PF00026">
    <property type="entry name" value="Asp"/>
    <property type="match status" value="1"/>
</dbReference>
<name>A0A7J6M4C3_PEROL</name>
<dbReference type="AlphaFoldDB" id="A0A7J6M4C3"/>
<dbReference type="EMBL" id="JABANN010000207">
    <property type="protein sequence ID" value="KAF4666347.1"/>
    <property type="molecule type" value="Genomic_DNA"/>
</dbReference>
<proteinExistence type="predicted"/>
<feature type="signal peptide" evidence="1">
    <location>
        <begin position="1"/>
        <end position="20"/>
    </location>
</feature>
<reference evidence="3 4" key="1">
    <citation type="submission" date="2020-04" db="EMBL/GenBank/DDBJ databases">
        <title>Perkinsus olseni comparative genomics.</title>
        <authorList>
            <person name="Bogema D.R."/>
        </authorList>
    </citation>
    <scope>NUCLEOTIDE SEQUENCE [LARGE SCALE GENOMIC DNA]</scope>
    <source>
        <strain evidence="3">ATCC PRA-31</strain>
    </source>
</reference>
<evidence type="ECO:0000313" key="4">
    <source>
        <dbReference type="Proteomes" id="UP000572268"/>
    </source>
</evidence>
<dbReference type="Gene3D" id="2.40.70.10">
    <property type="entry name" value="Acid Proteases"/>
    <property type="match status" value="1"/>
</dbReference>
<evidence type="ECO:0000256" key="1">
    <source>
        <dbReference type="SAM" id="SignalP"/>
    </source>
</evidence>
<sequence>MWKAYVTVFLVASLCVICEASGVAPDPSDGIVSMPVKGGFVTVNLDGQRVNLLLDSNFFEISVVDGDWYERAYGEGACRKRENSGCYFCPEDAPCDFDNDSSSSTTRFDGGLVIRTISRSGSLELDGQNVDLIFKVSRPVGSNRDAGLKAFFGISLLPKGPDQIEGRESVLDSLVRGGVIGRLSFSLQTNISQVSDFASGQLTLGGKADDNYTFLKLVEDQRYHRAFPAVWVSSINLADTGTKPRSAREHAARTPFVAFMDTGANGIYVPRPDLLNGMKQRLLLRWQGNGVWKRDAKGFLHVKGQSCLDLPQLNLRLSDGIDAVPIRIRPKHYCVTQRIGEDVVLVQENSIKILGAPFFKAYSVYVDYVDKKIGLLEN</sequence>
<feature type="domain" description="Peptidase A1" evidence="2">
    <location>
        <begin position="37"/>
        <end position="376"/>
    </location>
</feature>
<feature type="chain" id="PRO_5029531483" description="Peptidase A1 domain-containing protein" evidence="1">
    <location>
        <begin position="21"/>
        <end position="378"/>
    </location>
</feature>
<dbReference type="Proteomes" id="UP000572268">
    <property type="component" value="Unassembled WGS sequence"/>
</dbReference>